<dbReference type="InterPro" id="IPR000772">
    <property type="entry name" value="Ricin_B_lectin"/>
</dbReference>
<dbReference type="Proteomes" id="UP001606099">
    <property type="component" value="Unassembled WGS sequence"/>
</dbReference>
<evidence type="ECO:0000313" key="2">
    <source>
        <dbReference type="EMBL" id="MFG6447849.1"/>
    </source>
</evidence>
<evidence type="ECO:0000313" key="3">
    <source>
        <dbReference type="Proteomes" id="UP001606099"/>
    </source>
</evidence>
<feature type="domain" description="Ricin B lectin" evidence="1">
    <location>
        <begin position="235"/>
        <end position="357"/>
    </location>
</feature>
<evidence type="ECO:0000259" key="1">
    <source>
        <dbReference type="SMART" id="SM00458"/>
    </source>
</evidence>
<sequence length="359" mass="37724">MALPAHAVVAGGMVSNTFTADAVNGGYTELNADIRVTLEPGSNGRTFWANQFTVGNNTGYIGMQQTSGDTKLVIFSIWNAVSGTPGTGASCESFSHEGSGTSCKLSYPWVEGKKYRFRLYRTSKTSSAEVWRGSVMDVATGQTQVIGDIRQGVQASGLGATLEQFVENFAQGSEQYSSCSQVAPAVAVFSRVMLGSSAAKSASTYTYGNCANVAKSYCTADRQCVATVNTARLPTGNFRLKNPVNALCADTLGSGTALGLYYCQANNANQTLTHSASGQLRLTQRSLCLQASADGAQVQAATCSNRNLQAWVPMGKTQALFNVGTESCLDAADGATASAKVQVTGCNGLDYQKWQANQP</sequence>
<dbReference type="InterPro" id="IPR021862">
    <property type="entry name" value="DUF3472"/>
</dbReference>
<comment type="caution">
    <text evidence="2">The sequence shown here is derived from an EMBL/GenBank/DDBJ whole genome shotgun (WGS) entry which is preliminary data.</text>
</comment>
<dbReference type="Pfam" id="PF00652">
    <property type="entry name" value="Ricin_B_lectin"/>
    <property type="match status" value="1"/>
</dbReference>
<dbReference type="SMART" id="SM00458">
    <property type="entry name" value="RICIN"/>
    <property type="match status" value="1"/>
</dbReference>
<keyword evidence="3" id="KW-1185">Reference proteome</keyword>
<dbReference type="EMBL" id="JBIGHZ010000002">
    <property type="protein sequence ID" value="MFG6447849.1"/>
    <property type="molecule type" value="Genomic_DNA"/>
</dbReference>
<reference evidence="2 3" key="1">
    <citation type="submission" date="2024-08" db="EMBL/GenBank/DDBJ databases">
        <authorList>
            <person name="Lu H."/>
        </authorList>
    </citation>
    <scope>NUCLEOTIDE SEQUENCE [LARGE SCALE GENOMIC DNA]</scope>
    <source>
        <strain evidence="2 3">BYS180W</strain>
    </source>
</reference>
<organism evidence="2 3">
    <name type="scientific">Roseateles rivi</name>
    <dbReference type="NCBI Taxonomy" id="3299028"/>
    <lineage>
        <taxon>Bacteria</taxon>
        <taxon>Pseudomonadati</taxon>
        <taxon>Pseudomonadota</taxon>
        <taxon>Betaproteobacteria</taxon>
        <taxon>Burkholderiales</taxon>
        <taxon>Sphaerotilaceae</taxon>
        <taxon>Roseateles</taxon>
    </lineage>
</organism>
<gene>
    <name evidence="2" type="ORF">ACG0Z6_06260</name>
</gene>
<dbReference type="Gene3D" id="2.80.10.50">
    <property type="match status" value="1"/>
</dbReference>
<dbReference type="InterPro" id="IPR035992">
    <property type="entry name" value="Ricin_B-like_lectins"/>
</dbReference>
<dbReference type="SUPFAM" id="SSF50370">
    <property type="entry name" value="Ricin B-like lectins"/>
    <property type="match status" value="1"/>
</dbReference>
<protein>
    <submittedName>
        <fullName evidence="2">DUF3472 domain-containing protein</fullName>
    </submittedName>
</protein>
<dbReference type="PROSITE" id="PS50231">
    <property type="entry name" value="RICIN_B_LECTIN"/>
    <property type="match status" value="1"/>
</dbReference>
<dbReference type="Pfam" id="PF11958">
    <property type="entry name" value="DUF3472"/>
    <property type="match status" value="1"/>
</dbReference>
<name>A0ABW7FU46_9BURK</name>
<accession>A0ABW7FU46</accession>
<proteinExistence type="predicted"/>